<evidence type="ECO:0000313" key="2">
    <source>
        <dbReference type="Proteomes" id="UP000184476"/>
    </source>
</evidence>
<gene>
    <name evidence="1" type="ORF">SAMN05444392_1249</name>
</gene>
<dbReference type="AlphaFoldDB" id="A0A1M5BI07"/>
<reference evidence="1 2" key="1">
    <citation type="submission" date="2016-11" db="EMBL/GenBank/DDBJ databases">
        <authorList>
            <person name="Jaros S."/>
            <person name="Januszkiewicz K."/>
            <person name="Wedrychowicz H."/>
        </authorList>
    </citation>
    <scope>NUCLEOTIDE SEQUENCE [LARGE SCALE GENOMIC DNA]</scope>
    <source>
        <strain evidence="1 2">DSM 44666</strain>
    </source>
</reference>
<accession>A0A1M5BI07</accession>
<protein>
    <submittedName>
        <fullName evidence="1">Uncharacterized protein</fullName>
    </submittedName>
</protein>
<dbReference type="Proteomes" id="UP000184476">
    <property type="component" value="Unassembled WGS sequence"/>
</dbReference>
<proteinExistence type="predicted"/>
<organism evidence="1 2">
    <name type="scientific">Seinonella peptonophila</name>
    <dbReference type="NCBI Taxonomy" id="112248"/>
    <lineage>
        <taxon>Bacteria</taxon>
        <taxon>Bacillati</taxon>
        <taxon>Bacillota</taxon>
        <taxon>Bacilli</taxon>
        <taxon>Bacillales</taxon>
        <taxon>Thermoactinomycetaceae</taxon>
        <taxon>Seinonella</taxon>
    </lineage>
</organism>
<dbReference type="EMBL" id="FQVL01000024">
    <property type="protein sequence ID" value="SHF42056.1"/>
    <property type="molecule type" value="Genomic_DNA"/>
</dbReference>
<name>A0A1M5BI07_9BACL</name>
<sequence length="85" mass="9956">MINKKAKLLSTQIRDLEKLISKASQKMLTQHLRKLSTLDFTRKLWLGQLPSEWRLAIWEFLQMRSGRGVYTDFGKSTDLCLARCI</sequence>
<evidence type="ECO:0000313" key="1">
    <source>
        <dbReference type="EMBL" id="SHF42056.1"/>
    </source>
</evidence>
<keyword evidence="2" id="KW-1185">Reference proteome</keyword>